<feature type="compositionally biased region" description="Polar residues" evidence="1">
    <location>
        <begin position="23"/>
        <end position="33"/>
    </location>
</feature>
<dbReference type="EMBL" id="MU004394">
    <property type="protein sequence ID" value="KAF2652785.1"/>
    <property type="molecule type" value="Genomic_DNA"/>
</dbReference>
<reference evidence="2" key="1">
    <citation type="journal article" date="2020" name="Stud. Mycol.">
        <title>101 Dothideomycetes genomes: a test case for predicting lifestyles and emergence of pathogens.</title>
        <authorList>
            <person name="Haridas S."/>
            <person name="Albert R."/>
            <person name="Binder M."/>
            <person name="Bloem J."/>
            <person name="Labutti K."/>
            <person name="Salamov A."/>
            <person name="Andreopoulos B."/>
            <person name="Baker S."/>
            <person name="Barry K."/>
            <person name="Bills G."/>
            <person name="Bluhm B."/>
            <person name="Cannon C."/>
            <person name="Castanera R."/>
            <person name="Culley D."/>
            <person name="Daum C."/>
            <person name="Ezra D."/>
            <person name="Gonzalez J."/>
            <person name="Henrissat B."/>
            <person name="Kuo A."/>
            <person name="Liang C."/>
            <person name="Lipzen A."/>
            <person name="Lutzoni F."/>
            <person name="Magnuson J."/>
            <person name="Mondo S."/>
            <person name="Nolan M."/>
            <person name="Ohm R."/>
            <person name="Pangilinan J."/>
            <person name="Park H.-J."/>
            <person name="Ramirez L."/>
            <person name="Alfaro M."/>
            <person name="Sun H."/>
            <person name="Tritt A."/>
            <person name="Yoshinaga Y."/>
            <person name="Zwiers L.-H."/>
            <person name="Turgeon B."/>
            <person name="Goodwin S."/>
            <person name="Spatafora J."/>
            <person name="Crous P."/>
            <person name="Grigoriev I."/>
        </authorList>
    </citation>
    <scope>NUCLEOTIDE SEQUENCE</scope>
    <source>
        <strain evidence="2">CBS 122681</strain>
    </source>
</reference>
<feature type="region of interest" description="Disordered" evidence="1">
    <location>
        <begin position="98"/>
        <end position="173"/>
    </location>
</feature>
<feature type="compositionally biased region" description="Gly residues" evidence="1">
    <location>
        <begin position="124"/>
        <end position="138"/>
    </location>
</feature>
<dbReference type="OrthoDB" id="5309565at2759"/>
<sequence length="173" mass="17545">MSGGPDSTGQSLLDQAKGAAQSVVASITGNPTDQAEAKQTKDEAAVEKDLSHSAAKVGPLTATPSGVAQDDPKRTDGAWNQNVGALKDSVGGFVGVTGLQEEGRRQNAAGKNEEAEGQVTDLGKGIGDRVGGTIGGAVAGLTGNAAQKEEAQKQHDDGKARQRGVETDLQNKQ</sequence>
<gene>
    <name evidence="2" type="ORF">K491DRAFT_604241</name>
</gene>
<proteinExistence type="predicted"/>
<feature type="compositionally biased region" description="Polar residues" evidence="1">
    <location>
        <begin position="1"/>
        <end position="13"/>
    </location>
</feature>
<evidence type="ECO:0000256" key="1">
    <source>
        <dbReference type="SAM" id="MobiDB-lite"/>
    </source>
</evidence>
<feature type="region of interest" description="Disordered" evidence="1">
    <location>
        <begin position="1"/>
        <end position="84"/>
    </location>
</feature>
<evidence type="ECO:0008006" key="4">
    <source>
        <dbReference type="Google" id="ProtNLM"/>
    </source>
</evidence>
<organism evidence="2 3">
    <name type="scientific">Lophiostoma macrostomum CBS 122681</name>
    <dbReference type="NCBI Taxonomy" id="1314788"/>
    <lineage>
        <taxon>Eukaryota</taxon>
        <taxon>Fungi</taxon>
        <taxon>Dikarya</taxon>
        <taxon>Ascomycota</taxon>
        <taxon>Pezizomycotina</taxon>
        <taxon>Dothideomycetes</taxon>
        <taxon>Pleosporomycetidae</taxon>
        <taxon>Pleosporales</taxon>
        <taxon>Lophiostomataceae</taxon>
        <taxon>Lophiostoma</taxon>
    </lineage>
</organism>
<evidence type="ECO:0000313" key="3">
    <source>
        <dbReference type="Proteomes" id="UP000799324"/>
    </source>
</evidence>
<dbReference type="AlphaFoldDB" id="A0A6A6SYJ7"/>
<accession>A0A6A6SYJ7</accession>
<dbReference type="Proteomes" id="UP000799324">
    <property type="component" value="Unassembled WGS sequence"/>
</dbReference>
<dbReference type="PANTHER" id="PTHR40460">
    <property type="entry name" value="CHROMOSOME 1, WHOLE GENOME SHOTGUN SEQUENCE"/>
    <property type="match status" value="1"/>
</dbReference>
<feature type="compositionally biased region" description="Basic and acidic residues" evidence="1">
    <location>
        <begin position="35"/>
        <end position="51"/>
    </location>
</feature>
<feature type="compositionally biased region" description="Basic and acidic residues" evidence="1">
    <location>
        <begin position="147"/>
        <end position="173"/>
    </location>
</feature>
<keyword evidence="3" id="KW-1185">Reference proteome</keyword>
<dbReference type="PANTHER" id="PTHR40460:SF1">
    <property type="entry name" value="CSBD-LIKE DOMAIN-CONTAINING PROTEIN"/>
    <property type="match status" value="1"/>
</dbReference>
<evidence type="ECO:0000313" key="2">
    <source>
        <dbReference type="EMBL" id="KAF2652785.1"/>
    </source>
</evidence>
<protein>
    <recommendedName>
        <fullName evidence="4">CsbD-like domain-containing protein</fullName>
    </recommendedName>
</protein>
<name>A0A6A6SYJ7_9PLEO</name>